<dbReference type="InterPro" id="IPR002516">
    <property type="entry name" value="Glyco_trans_11"/>
</dbReference>
<protein>
    <submittedName>
        <fullName evidence="3">Alpha-1,2-fucosyltransferase</fullName>
    </submittedName>
</protein>
<proteinExistence type="predicted"/>
<reference evidence="3 4" key="1">
    <citation type="submission" date="2018-06" db="EMBL/GenBank/DDBJ databases">
        <title>Genome of strain Polynucleobacter sp. FUKU-NW-11.</title>
        <authorList>
            <person name="Hahn M.W."/>
        </authorList>
    </citation>
    <scope>NUCLEOTIDE SEQUENCE [LARGE SCALE GENOMIC DNA]</scope>
    <source>
        <strain evidence="4">FUKU-NW11</strain>
    </source>
</reference>
<dbReference type="Gene3D" id="3.40.50.11350">
    <property type="match status" value="1"/>
</dbReference>
<name>A0ABX9FFW6_9BURK</name>
<gene>
    <name evidence="3" type="ORF">DP176_02915</name>
</gene>
<dbReference type="RefSeq" id="WP_112237244.1">
    <property type="nucleotide sequence ID" value="NZ_QMCH01000001.1"/>
</dbReference>
<dbReference type="PANTHER" id="PTHR11927:SF9">
    <property type="entry name" value="L-FUCOSYLTRANSFERASE"/>
    <property type="match status" value="1"/>
</dbReference>
<keyword evidence="1" id="KW-0328">Glycosyltransferase</keyword>
<evidence type="ECO:0000313" key="3">
    <source>
        <dbReference type="EMBL" id="RAZ43932.1"/>
    </source>
</evidence>
<evidence type="ECO:0000256" key="2">
    <source>
        <dbReference type="ARBA" id="ARBA00022679"/>
    </source>
</evidence>
<evidence type="ECO:0000313" key="4">
    <source>
        <dbReference type="Proteomes" id="UP000251072"/>
    </source>
</evidence>
<dbReference type="Proteomes" id="UP000251072">
    <property type="component" value="Unassembled WGS sequence"/>
</dbReference>
<keyword evidence="4" id="KW-1185">Reference proteome</keyword>
<sequence>MIISHLLGGLGNQMFQYAAGRALSERLAQKLLLDVNDFQAYKLHQGYELNRIFGIETTLATLSDSEQILRWRANKVAKKVLKRKLFTSIRGNQLIFEPHFHYWGGLSDLQAEDAYLYGYWQSEKYFQNARELIRRDFIFKEPLESENLVLQESMKAHNAISIHIRRGDYLSNLKNQKIFHLIPVEYYWKAIRYMSERISSPHFYIFSDDTLWAKNSLPISYPCTYVEHNRGLSSYRDMQLMSKCQHHIIANSSFSWWGAWLNPAPEKIVVAPSQWFKNHFSDQDLIPEKWVRL</sequence>
<comment type="caution">
    <text evidence="3">The sequence shown here is derived from an EMBL/GenBank/DDBJ whole genome shotgun (WGS) entry which is preliminary data.</text>
</comment>
<dbReference type="PANTHER" id="PTHR11927">
    <property type="entry name" value="GALACTOSIDE 2-L-FUCOSYLTRANSFERASE"/>
    <property type="match status" value="1"/>
</dbReference>
<dbReference type="CDD" id="cd11301">
    <property type="entry name" value="Fut1_Fut2_like"/>
    <property type="match status" value="1"/>
</dbReference>
<dbReference type="Pfam" id="PF01531">
    <property type="entry name" value="Glyco_transf_11"/>
    <property type="match status" value="1"/>
</dbReference>
<dbReference type="EMBL" id="QMCH01000001">
    <property type="protein sequence ID" value="RAZ43932.1"/>
    <property type="molecule type" value="Genomic_DNA"/>
</dbReference>
<accession>A0ABX9FFW6</accession>
<keyword evidence="2" id="KW-0808">Transferase</keyword>
<evidence type="ECO:0000256" key="1">
    <source>
        <dbReference type="ARBA" id="ARBA00022676"/>
    </source>
</evidence>
<organism evidence="3 4">
    <name type="scientific">Polynucleobacter paneuropaeus</name>
    <dbReference type="NCBI Taxonomy" id="2527775"/>
    <lineage>
        <taxon>Bacteria</taxon>
        <taxon>Pseudomonadati</taxon>
        <taxon>Pseudomonadota</taxon>
        <taxon>Betaproteobacteria</taxon>
        <taxon>Burkholderiales</taxon>
        <taxon>Burkholderiaceae</taxon>
        <taxon>Polynucleobacter</taxon>
    </lineage>
</organism>